<dbReference type="Gene3D" id="2.60.40.10">
    <property type="entry name" value="Immunoglobulins"/>
    <property type="match status" value="3"/>
</dbReference>
<evidence type="ECO:0000256" key="5">
    <source>
        <dbReference type="ARBA" id="ARBA00023157"/>
    </source>
</evidence>
<dbReference type="OMA" id="AMKTVQF"/>
<gene>
    <name evidence="7" type="primary">CSON007912</name>
</gene>
<feature type="domain" description="Ig-like" evidence="6">
    <location>
        <begin position="1"/>
        <end position="113"/>
    </location>
</feature>
<dbReference type="InterPro" id="IPR036179">
    <property type="entry name" value="Ig-like_dom_sf"/>
</dbReference>
<keyword evidence="3" id="KW-1133">Transmembrane helix</keyword>
<evidence type="ECO:0000256" key="4">
    <source>
        <dbReference type="ARBA" id="ARBA00023136"/>
    </source>
</evidence>
<dbReference type="InterPro" id="IPR007110">
    <property type="entry name" value="Ig-like_dom"/>
</dbReference>
<evidence type="ECO:0000259" key="6">
    <source>
        <dbReference type="PROSITE" id="PS50835"/>
    </source>
</evidence>
<organism evidence="7">
    <name type="scientific">Culicoides sonorensis</name>
    <name type="common">Biting midge</name>
    <dbReference type="NCBI Taxonomy" id="179676"/>
    <lineage>
        <taxon>Eukaryota</taxon>
        <taxon>Metazoa</taxon>
        <taxon>Ecdysozoa</taxon>
        <taxon>Arthropoda</taxon>
        <taxon>Hexapoda</taxon>
        <taxon>Insecta</taxon>
        <taxon>Pterygota</taxon>
        <taxon>Neoptera</taxon>
        <taxon>Endopterygota</taxon>
        <taxon>Diptera</taxon>
        <taxon>Nematocera</taxon>
        <taxon>Chironomoidea</taxon>
        <taxon>Ceratopogonidae</taxon>
        <taxon>Ceratopogoninae</taxon>
        <taxon>Culicoides</taxon>
        <taxon>Monoculicoides</taxon>
    </lineage>
</organism>
<dbReference type="SMART" id="SM00408">
    <property type="entry name" value="IGc2"/>
    <property type="match status" value="2"/>
</dbReference>
<evidence type="ECO:0000313" key="7">
    <source>
        <dbReference type="EMBL" id="SSX34406.1"/>
    </source>
</evidence>
<dbReference type="SUPFAM" id="SSF48726">
    <property type="entry name" value="Immunoglobulin"/>
    <property type="match status" value="3"/>
</dbReference>
<dbReference type="InterPro" id="IPR013162">
    <property type="entry name" value="CD80_C2-set"/>
</dbReference>
<sequence length="322" mass="35923">MALPTNVEAVLGKTTTLPCDIEPDIQNDRVYMVLWFRENTGKPLYSFDVRGRSFAKALYWSDTNAFGPRAYFVTVSKPAALNIDNIQLDDEGIYRCRVDFQNSPTKNHRINLTVIVPPHQILVYDESGRDVAGVVGPLLEGDNLVLTCEVRGGRPEPKVTWLNGNRPLKTGTGVSMARHVTVNRLEINEIGREQLNSTYVCQAANTILVPAAERTIRIEMLLKPISTNIINKPRQFTSNTEYSIDCDVIGSVPDTEIRWTQNNRPFTRGKVHLSSNGSVVTSRLTFQPIPDDDGTLLKCEGSNPRLTNSAKEDSMTMNVLCK</sequence>
<dbReference type="PROSITE" id="PS50835">
    <property type="entry name" value="IG_LIKE"/>
    <property type="match status" value="3"/>
</dbReference>
<evidence type="ECO:0000256" key="3">
    <source>
        <dbReference type="ARBA" id="ARBA00022989"/>
    </source>
</evidence>
<dbReference type="InterPro" id="IPR003599">
    <property type="entry name" value="Ig_sub"/>
</dbReference>
<dbReference type="Pfam" id="PF07686">
    <property type="entry name" value="V-set"/>
    <property type="match status" value="1"/>
</dbReference>
<accession>A0A336MVY2</accession>
<reference evidence="7" key="1">
    <citation type="submission" date="2018-07" db="EMBL/GenBank/DDBJ databases">
        <authorList>
            <person name="Quirk P.G."/>
            <person name="Krulwich T.A."/>
        </authorList>
    </citation>
    <scope>NUCLEOTIDE SEQUENCE</scope>
</reference>
<dbReference type="InterPro" id="IPR013783">
    <property type="entry name" value="Ig-like_fold"/>
</dbReference>
<name>A0A336MVY2_CULSO</name>
<dbReference type="InterPro" id="IPR013106">
    <property type="entry name" value="Ig_V-set"/>
</dbReference>
<dbReference type="Pfam" id="PF13927">
    <property type="entry name" value="Ig_3"/>
    <property type="match status" value="1"/>
</dbReference>
<dbReference type="InterPro" id="IPR003598">
    <property type="entry name" value="Ig_sub2"/>
</dbReference>
<dbReference type="VEuPathDB" id="VectorBase:CSON007912"/>
<dbReference type="PANTHER" id="PTHR23278:SF26">
    <property type="entry name" value="SIDESTEP III, ISOFORM O"/>
    <property type="match status" value="1"/>
</dbReference>
<dbReference type="AlphaFoldDB" id="A0A336MVY2"/>
<dbReference type="EMBL" id="UFQT01002989">
    <property type="protein sequence ID" value="SSX34406.1"/>
    <property type="molecule type" value="Genomic_DNA"/>
</dbReference>
<feature type="domain" description="Ig-like" evidence="6">
    <location>
        <begin position="224"/>
        <end position="318"/>
    </location>
</feature>
<dbReference type="SMART" id="SM00409">
    <property type="entry name" value="IG"/>
    <property type="match status" value="2"/>
</dbReference>
<dbReference type="CDD" id="cd00096">
    <property type="entry name" value="Ig"/>
    <property type="match status" value="1"/>
</dbReference>
<keyword evidence="5" id="KW-1015">Disulfide bond</keyword>
<feature type="domain" description="Ig-like" evidence="6">
    <location>
        <begin position="118"/>
        <end position="217"/>
    </location>
</feature>
<keyword evidence="2" id="KW-0812">Transmembrane</keyword>
<comment type="subcellular location">
    <subcellularLocation>
        <location evidence="1">Membrane</location>
        <topology evidence="1">Single-pass membrane protein</topology>
    </subcellularLocation>
</comment>
<protein>
    <submittedName>
        <fullName evidence="7">CSON007912 protein</fullName>
    </submittedName>
</protein>
<evidence type="ECO:0000256" key="1">
    <source>
        <dbReference type="ARBA" id="ARBA00004167"/>
    </source>
</evidence>
<dbReference type="Pfam" id="PF08205">
    <property type="entry name" value="C2-set_2"/>
    <property type="match status" value="1"/>
</dbReference>
<dbReference type="GO" id="GO:0016020">
    <property type="term" value="C:membrane"/>
    <property type="evidence" value="ECO:0007669"/>
    <property type="project" value="UniProtKB-SubCell"/>
</dbReference>
<proteinExistence type="predicted"/>
<keyword evidence="4" id="KW-0472">Membrane</keyword>
<dbReference type="PANTHER" id="PTHR23278">
    <property type="entry name" value="SIDESTEP PROTEIN"/>
    <property type="match status" value="1"/>
</dbReference>
<evidence type="ECO:0000256" key="2">
    <source>
        <dbReference type="ARBA" id="ARBA00022692"/>
    </source>
</evidence>